<evidence type="ECO:0000259" key="8">
    <source>
        <dbReference type="Pfam" id="PF05189"/>
    </source>
</evidence>
<keyword evidence="2 5" id="KW-0436">Ligase</keyword>
<dbReference type="PANTHER" id="PTHR11096">
    <property type="entry name" value="RNA 3' TERMINAL PHOSPHATE CYCLASE"/>
    <property type="match status" value="1"/>
</dbReference>
<feature type="binding site" evidence="5">
    <location>
        <position position="104"/>
    </location>
    <ligand>
        <name>ATP</name>
        <dbReference type="ChEBI" id="CHEBI:30616"/>
    </ligand>
</feature>
<feature type="domain" description="RNA 3'-terminal phosphate cyclase insert" evidence="8">
    <location>
        <begin position="185"/>
        <end position="268"/>
    </location>
</feature>
<evidence type="ECO:0000313" key="10">
    <source>
        <dbReference type="Proteomes" id="UP000027982"/>
    </source>
</evidence>
<reference evidence="9 10" key="1">
    <citation type="journal article" date="2014" name="PLoS ONE">
        <title>The first complete genome sequence of the class fimbriimonadia in the phylum armatimonadetes.</title>
        <authorList>
            <person name="Hu Z.Y."/>
            <person name="Wang Y.Z."/>
            <person name="Im W.T."/>
            <person name="Wang S.Y."/>
            <person name="Zhao G.P."/>
            <person name="Zheng H.J."/>
            <person name="Quan Z.X."/>
        </authorList>
    </citation>
    <scope>NUCLEOTIDE SEQUENCE [LARGE SCALE GENOMIC DNA]</scope>
    <source>
        <strain evidence="9">Gsoil 348</strain>
    </source>
</reference>
<evidence type="ECO:0000256" key="6">
    <source>
        <dbReference type="NCBIfam" id="TIGR03399"/>
    </source>
</evidence>
<dbReference type="GO" id="GO:0005524">
    <property type="term" value="F:ATP binding"/>
    <property type="evidence" value="ECO:0007669"/>
    <property type="project" value="UniProtKB-KW"/>
</dbReference>
<feature type="binding site" evidence="5">
    <location>
        <begin position="284"/>
        <end position="288"/>
    </location>
    <ligand>
        <name>ATP</name>
        <dbReference type="ChEBI" id="CHEBI:30616"/>
    </ligand>
</feature>
<evidence type="ECO:0000256" key="4">
    <source>
        <dbReference type="ARBA" id="ARBA00024481"/>
    </source>
</evidence>
<organism evidence="9 10">
    <name type="scientific">Fimbriimonas ginsengisoli Gsoil 348</name>
    <dbReference type="NCBI Taxonomy" id="661478"/>
    <lineage>
        <taxon>Bacteria</taxon>
        <taxon>Bacillati</taxon>
        <taxon>Armatimonadota</taxon>
        <taxon>Fimbriimonadia</taxon>
        <taxon>Fimbriimonadales</taxon>
        <taxon>Fimbriimonadaceae</taxon>
        <taxon>Fimbriimonas</taxon>
    </lineage>
</organism>
<comment type="function">
    <text evidence="5">Catalyzes the conversion of 3'-phosphate to a 2',3'-cyclic phosphodiester at the end of RNA. The mechanism of action of the enzyme occurs in 3 steps: (A) adenylation of the enzyme by ATP; (B) transfer of adenylate to an RNA-N3'P to produce RNA-N3'PP5'A; (C) and attack of the adjacent 2'-hydroxyl on the 3'-phosphorus in the diester linkage to produce the cyclic end product. The biological role of this enzyme is unknown but it is likely to function in some aspects of cellular RNA processing.</text>
</comment>
<dbReference type="GO" id="GO:0006396">
    <property type="term" value="P:RNA processing"/>
    <property type="evidence" value="ECO:0007669"/>
    <property type="project" value="UniProtKB-UniRule"/>
</dbReference>
<dbReference type="InterPro" id="IPR023797">
    <property type="entry name" value="RNA3'_phos_cyclase_dom"/>
</dbReference>
<evidence type="ECO:0000259" key="7">
    <source>
        <dbReference type="Pfam" id="PF01137"/>
    </source>
</evidence>
<dbReference type="Gene3D" id="3.30.360.20">
    <property type="entry name" value="RNA 3'-terminal phosphate cyclase, insert domain"/>
    <property type="match status" value="1"/>
</dbReference>
<dbReference type="HAMAP" id="MF_00200">
    <property type="entry name" value="RTC"/>
    <property type="match status" value="1"/>
</dbReference>
<dbReference type="InterPro" id="IPR036553">
    <property type="entry name" value="RPTC_insert"/>
</dbReference>
<dbReference type="GO" id="GO:0003963">
    <property type="term" value="F:RNA-3'-phosphate cyclase activity"/>
    <property type="evidence" value="ECO:0007669"/>
    <property type="project" value="UniProtKB-UniRule"/>
</dbReference>
<evidence type="ECO:0000313" key="9">
    <source>
        <dbReference type="EMBL" id="AIE87457.1"/>
    </source>
</evidence>
<dbReference type="KEGG" id="fgi:OP10G_4089"/>
<dbReference type="InterPro" id="IPR013791">
    <property type="entry name" value="RNA3'-term_phos_cycl_insert"/>
</dbReference>
<keyword evidence="5" id="KW-0067">ATP-binding</keyword>
<accession>A0A068NVR1</accession>
<feature type="domain" description="RNA 3'-terminal phosphate cyclase" evidence="7">
    <location>
        <begin position="11"/>
        <end position="328"/>
    </location>
</feature>
<keyword evidence="5" id="KW-0963">Cytoplasm</keyword>
<dbReference type="InterPro" id="IPR037136">
    <property type="entry name" value="RNA3'_phos_cyclase_dom_sf"/>
</dbReference>
<gene>
    <name evidence="5" type="primary">rtcA</name>
    <name evidence="9" type="ORF">OP10G_4089</name>
</gene>
<dbReference type="Gene3D" id="3.65.10.20">
    <property type="entry name" value="RNA 3'-terminal phosphate cyclase domain"/>
    <property type="match status" value="1"/>
</dbReference>
<dbReference type="STRING" id="661478.OP10G_4089"/>
<dbReference type="SUPFAM" id="SSF55205">
    <property type="entry name" value="EPT/RTPC-like"/>
    <property type="match status" value="2"/>
</dbReference>
<proteinExistence type="inferred from homology"/>
<evidence type="ECO:0000256" key="5">
    <source>
        <dbReference type="HAMAP-Rule" id="MF_00200"/>
    </source>
</evidence>
<name>A0A068NVR1_FIMGI</name>
<dbReference type="eggNOG" id="COG0430">
    <property type="taxonomic scope" value="Bacteria"/>
</dbReference>
<comment type="catalytic activity">
    <reaction evidence="4 5">
        <text>a 3'-end 3'-phospho-ribonucleotide-RNA + ATP = a 3'-end 2',3'-cyclophospho-ribonucleotide-RNA + AMP + diphosphate</text>
        <dbReference type="Rhea" id="RHEA:23976"/>
        <dbReference type="Rhea" id="RHEA-COMP:10463"/>
        <dbReference type="Rhea" id="RHEA-COMP:10464"/>
        <dbReference type="ChEBI" id="CHEBI:30616"/>
        <dbReference type="ChEBI" id="CHEBI:33019"/>
        <dbReference type="ChEBI" id="CHEBI:83062"/>
        <dbReference type="ChEBI" id="CHEBI:83064"/>
        <dbReference type="ChEBI" id="CHEBI:456215"/>
        <dbReference type="EC" id="6.5.1.4"/>
    </reaction>
</comment>
<dbReference type="InterPro" id="IPR013792">
    <property type="entry name" value="RNA3'P_cycl/enolpyr_Trfase_a/b"/>
</dbReference>
<comment type="similarity">
    <text evidence="1 5">Belongs to the RNA 3'-terminal cyclase family. Type 1 subfamily.</text>
</comment>
<comment type="subcellular location">
    <subcellularLocation>
        <location evidence="5">Cytoplasm</location>
    </subcellularLocation>
</comment>
<dbReference type="InterPro" id="IPR000228">
    <property type="entry name" value="RNA3'_term_phos_cyc"/>
</dbReference>
<dbReference type="InterPro" id="IPR017770">
    <property type="entry name" value="RNA3'_term_phos_cyc_type_1"/>
</dbReference>
<sequence>MNDLVVIDGSYGEGGGQVLRTSLALAAITGRPLEIHSIRGKRAKPGLQPQHLMAAKAAAEICGAELKGAEVQSGYLRFAPARKVEAGDFRFDIGTAGATTLVLQTVFVPLALAGGVSRVTVTGGTHNPSAPPADYLEHVFLPAMRRMGVESTLNVPRFGFFPKGGGEVSLELSGSGGLQPILLEERGKLVAEIGWIDLASLPEEVGRRGAERLRSFVDERVSIEVRERMALSPGAAAFVAAQYENGFAGYTGIGARGKRMEVVSEEAGQPYAEWKQGSSTVDEHLADQLVLPAALASGRSRWRTNSVTEHLTTVAWVVSQFLDREIEIDEETGWVTVHGDPVR</sequence>
<dbReference type="NCBIfam" id="NF003246">
    <property type="entry name" value="PRK04204.1-2"/>
    <property type="match status" value="1"/>
</dbReference>
<dbReference type="Proteomes" id="UP000027982">
    <property type="component" value="Chromosome"/>
</dbReference>
<dbReference type="Pfam" id="PF01137">
    <property type="entry name" value="RTC"/>
    <property type="match status" value="1"/>
</dbReference>
<evidence type="ECO:0000256" key="1">
    <source>
        <dbReference type="ARBA" id="ARBA00009206"/>
    </source>
</evidence>
<dbReference type="RefSeq" id="WP_038473474.1">
    <property type="nucleotide sequence ID" value="NZ_CP007139.1"/>
</dbReference>
<dbReference type="AlphaFoldDB" id="A0A068NVR1"/>
<keyword evidence="3 5" id="KW-0547">Nucleotide-binding</keyword>
<feature type="active site" description="Tele-AMP-histidine intermediate" evidence="5">
    <location>
        <position position="310"/>
    </location>
</feature>
<dbReference type="EC" id="6.5.1.4" evidence="5 6"/>
<dbReference type="OrthoDB" id="9789235at2"/>
<evidence type="ECO:0000256" key="2">
    <source>
        <dbReference type="ARBA" id="ARBA00022598"/>
    </source>
</evidence>
<dbReference type="PIRSF" id="PIRSF005378">
    <property type="entry name" value="RNA3'_term_phos_cycl_euk"/>
    <property type="match status" value="1"/>
</dbReference>
<dbReference type="GO" id="GO:0005737">
    <property type="term" value="C:cytoplasm"/>
    <property type="evidence" value="ECO:0007669"/>
    <property type="project" value="UniProtKB-SubCell"/>
</dbReference>
<keyword evidence="10" id="KW-1185">Reference proteome</keyword>
<dbReference type="SUPFAM" id="SSF52913">
    <property type="entry name" value="RNA 3'-terminal phosphate cyclase, RPTC, insert domain"/>
    <property type="match status" value="1"/>
</dbReference>
<dbReference type="HOGENOM" id="CLU_027882_0_0_0"/>
<dbReference type="PANTHER" id="PTHR11096:SF0">
    <property type="entry name" value="RNA 3'-TERMINAL PHOSPHATE CYCLASE"/>
    <property type="match status" value="1"/>
</dbReference>
<dbReference type="Pfam" id="PF05189">
    <property type="entry name" value="RTC_insert"/>
    <property type="match status" value="1"/>
</dbReference>
<evidence type="ECO:0000256" key="3">
    <source>
        <dbReference type="ARBA" id="ARBA00022741"/>
    </source>
</evidence>
<protein>
    <recommendedName>
        <fullName evidence="5 6">RNA 3'-terminal phosphate cyclase</fullName>
        <shortName evidence="5">RNA cyclase</shortName>
        <shortName evidence="5">RNA-3'-phosphate cyclase</shortName>
        <ecNumber evidence="5 6">6.5.1.4</ecNumber>
    </recommendedName>
</protein>
<dbReference type="EMBL" id="CP007139">
    <property type="protein sequence ID" value="AIE87457.1"/>
    <property type="molecule type" value="Genomic_DNA"/>
</dbReference>
<dbReference type="NCBIfam" id="TIGR03399">
    <property type="entry name" value="RNA_3prim_cycl"/>
    <property type="match status" value="1"/>
</dbReference>